<dbReference type="Pfam" id="PF21362">
    <property type="entry name" value="Sina_RING"/>
    <property type="match status" value="1"/>
</dbReference>
<dbReference type="UniPathway" id="UPA00143"/>
<dbReference type="SUPFAM" id="SSF49599">
    <property type="entry name" value="TRAF domain-like"/>
    <property type="match status" value="1"/>
</dbReference>
<dbReference type="GO" id="GO:0008270">
    <property type="term" value="F:zinc ion binding"/>
    <property type="evidence" value="ECO:0007669"/>
    <property type="project" value="UniProtKB-KW"/>
</dbReference>
<proteinExistence type="predicted"/>
<reference evidence="5 6" key="1">
    <citation type="submission" date="2019-01" db="EMBL/GenBank/DDBJ databases">
        <authorList>
            <person name="Sayadi A."/>
        </authorList>
    </citation>
    <scope>NUCLEOTIDE SEQUENCE [LARGE SCALE GENOMIC DNA]</scope>
</reference>
<dbReference type="Proteomes" id="UP000410492">
    <property type="component" value="Unassembled WGS sequence"/>
</dbReference>
<keyword evidence="1" id="KW-0479">Metal-binding</keyword>
<dbReference type="AlphaFoldDB" id="A0A653DLY5"/>
<protein>
    <recommendedName>
        <fullName evidence="4">E3 ubiquitin-protein ligase Sina-like RING finger domain-containing protein</fullName>
    </recommendedName>
</protein>
<organism evidence="5 6">
    <name type="scientific">Callosobruchus maculatus</name>
    <name type="common">Southern cowpea weevil</name>
    <name type="synonym">Pulse bruchid</name>
    <dbReference type="NCBI Taxonomy" id="64391"/>
    <lineage>
        <taxon>Eukaryota</taxon>
        <taxon>Metazoa</taxon>
        <taxon>Ecdysozoa</taxon>
        <taxon>Arthropoda</taxon>
        <taxon>Hexapoda</taxon>
        <taxon>Insecta</taxon>
        <taxon>Pterygota</taxon>
        <taxon>Neoptera</taxon>
        <taxon>Endopterygota</taxon>
        <taxon>Coleoptera</taxon>
        <taxon>Polyphaga</taxon>
        <taxon>Cucujiformia</taxon>
        <taxon>Chrysomeloidea</taxon>
        <taxon>Chrysomelidae</taxon>
        <taxon>Bruchinae</taxon>
        <taxon>Bruchini</taxon>
        <taxon>Callosobruchus</taxon>
    </lineage>
</organism>
<evidence type="ECO:0000256" key="3">
    <source>
        <dbReference type="ARBA" id="ARBA00022833"/>
    </source>
</evidence>
<dbReference type="GO" id="GO:0043161">
    <property type="term" value="P:proteasome-mediated ubiquitin-dependent protein catabolic process"/>
    <property type="evidence" value="ECO:0007669"/>
    <property type="project" value="TreeGrafter"/>
</dbReference>
<dbReference type="PANTHER" id="PTHR45877">
    <property type="entry name" value="E3 UBIQUITIN-PROTEIN LIGASE SIAH2"/>
    <property type="match status" value="1"/>
</dbReference>
<dbReference type="SUPFAM" id="SSF57850">
    <property type="entry name" value="RING/U-box"/>
    <property type="match status" value="1"/>
</dbReference>
<keyword evidence="6" id="KW-1185">Reference proteome</keyword>
<feature type="domain" description="E3 ubiquitin-protein ligase Sina-like RING finger" evidence="4">
    <location>
        <begin position="27"/>
        <end position="61"/>
    </location>
</feature>
<dbReference type="EMBL" id="CAACVG010012888">
    <property type="protein sequence ID" value="VEN60999.1"/>
    <property type="molecule type" value="Genomic_DNA"/>
</dbReference>
<evidence type="ECO:0000259" key="4">
    <source>
        <dbReference type="Pfam" id="PF21362"/>
    </source>
</evidence>
<keyword evidence="3" id="KW-0862">Zinc</keyword>
<gene>
    <name evidence="5" type="ORF">CALMAC_LOCUS18528</name>
</gene>
<dbReference type="InterPro" id="IPR049548">
    <property type="entry name" value="Sina-like_RING"/>
</dbReference>
<dbReference type="Gene3D" id="3.30.40.10">
    <property type="entry name" value="Zinc/RING finger domain, C3HC4 (zinc finger)"/>
    <property type="match status" value="1"/>
</dbReference>
<evidence type="ECO:0000313" key="5">
    <source>
        <dbReference type="EMBL" id="VEN60999.1"/>
    </source>
</evidence>
<dbReference type="PANTHER" id="PTHR45877:SF2">
    <property type="entry name" value="E3 UBIQUITIN-PROTEIN LIGASE SINA-RELATED"/>
    <property type="match status" value="1"/>
</dbReference>
<dbReference type="InterPro" id="IPR004162">
    <property type="entry name" value="SINA-like_animal"/>
</dbReference>
<dbReference type="GO" id="GO:0031624">
    <property type="term" value="F:ubiquitin conjugating enzyme binding"/>
    <property type="evidence" value="ECO:0007669"/>
    <property type="project" value="TreeGrafter"/>
</dbReference>
<dbReference type="GO" id="GO:0005737">
    <property type="term" value="C:cytoplasm"/>
    <property type="evidence" value="ECO:0007669"/>
    <property type="project" value="TreeGrafter"/>
</dbReference>
<evidence type="ECO:0000313" key="6">
    <source>
        <dbReference type="Proteomes" id="UP000410492"/>
    </source>
</evidence>
<dbReference type="GO" id="GO:0016567">
    <property type="term" value="P:protein ubiquitination"/>
    <property type="evidence" value="ECO:0007669"/>
    <property type="project" value="UniProtKB-UniPathway"/>
</dbReference>
<keyword evidence="2" id="KW-0863">Zinc-finger</keyword>
<accession>A0A653DLY5</accession>
<dbReference type="InterPro" id="IPR013083">
    <property type="entry name" value="Znf_RING/FYVE/PHD"/>
</dbReference>
<sequence length="157" mass="18526">MEGNGFKIRNTESDEKLERDIVTHYVCPGCEKYIFRPIRQCCAGHIFCSDCFYHMKRCIVCYNPKSDLRAYTLERIQATLRFHCKYRKVGCNFFETAVLVQAHQDKCEYSKFACPLGFTKCTWCDRLTVVQGKHQYKLKNGYLPSRFRKHPPSYPPK</sequence>
<dbReference type="GO" id="GO:0061630">
    <property type="term" value="F:ubiquitin protein ligase activity"/>
    <property type="evidence" value="ECO:0007669"/>
    <property type="project" value="TreeGrafter"/>
</dbReference>
<evidence type="ECO:0000256" key="1">
    <source>
        <dbReference type="ARBA" id="ARBA00022723"/>
    </source>
</evidence>
<name>A0A653DLY5_CALMS</name>
<evidence type="ECO:0000256" key="2">
    <source>
        <dbReference type="ARBA" id="ARBA00022771"/>
    </source>
</evidence>
<dbReference type="OrthoDB" id="8182903at2759"/>